<dbReference type="OrthoDB" id="5151047at2759"/>
<dbReference type="SUPFAM" id="SSF51556">
    <property type="entry name" value="Metallo-dependent hydrolases"/>
    <property type="match status" value="1"/>
</dbReference>
<sequence length="721" mass="77766">MRPSSSGMRCYSTEKLSFPASRCGHYLSKGFVVSISEASRESPTQSDAVEHHLHGRYVTLGLVDMHSHHMIASWPAAGARAEGTARRLLSRHLNRYSSRTSHCAEPQLRVGGHGNHATDQPRVWVPSPGLSSRSWQIPEALKEKEENVTLAIFAEFSLYKWEAYSPSLCAGHLLDKHGIPVAYKSDGPTNAKYLASQSAIGHSFHLPEDKALQAISSIPAKAIDLDHRVGYYRPGYDADLVVWGLHPLSVGATPLQVFVDGVPQLDDSKPQKGDILSAAEGAQSFIIKGIHKTFLENYPALAAFVTGRSEEPLDLVIDGGNIVCLGPAQVCAEKTKALEADGRALKLSLQNGHVLPGLTAVTKALGTRKIAAEEETGDGDAKGQKIGDAKTVAYAKHGIWLDGKSFARARMGGVTRAITAPVRESGGMVQGVSVEILTGGKKILLDGGIVQDDVALHLVLDEGTKASEDTVGAGVQHLRKMLQDGKGKQHATIYGKVQRGELPLVVTSKTRSACRTVRYAGQRYADTRYTSQYDLQQLTMIKRDFPGTELVIMGGKEAPYVRCSWKMKSDDGEQVAKDLAAANIQVILAQNRPSGDEFRSRDAVMGPPLSRSRSIASHLTEAGVTFALELLRSPCPWITASIRSSLGPEAGWAAKYAGLNERETVRLVTTNVESILGLKKSKDLVVFEGSPLQYGATAVLSFHAGAETGKLEVATCFPREE</sequence>
<dbReference type="InterPro" id="IPR051781">
    <property type="entry name" value="Metallo-dep_Hydrolase"/>
</dbReference>
<organism evidence="2 3">
    <name type="scientific">Tolypocladium paradoxum</name>
    <dbReference type="NCBI Taxonomy" id="94208"/>
    <lineage>
        <taxon>Eukaryota</taxon>
        <taxon>Fungi</taxon>
        <taxon>Dikarya</taxon>
        <taxon>Ascomycota</taxon>
        <taxon>Pezizomycotina</taxon>
        <taxon>Sordariomycetes</taxon>
        <taxon>Hypocreomycetidae</taxon>
        <taxon>Hypocreales</taxon>
        <taxon>Ophiocordycipitaceae</taxon>
        <taxon>Tolypocladium</taxon>
    </lineage>
</organism>
<dbReference type="PANTHER" id="PTHR43135">
    <property type="entry name" value="ALPHA-D-RIBOSE 1-METHYLPHOSPHONATE 5-TRIPHOSPHATE DIPHOSPHATASE"/>
    <property type="match status" value="1"/>
</dbReference>
<dbReference type="Gene3D" id="3.20.20.140">
    <property type="entry name" value="Metal-dependent hydrolases"/>
    <property type="match status" value="2"/>
</dbReference>
<evidence type="ECO:0000259" key="1">
    <source>
        <dbReference type="Pfam" id="PF01979"/>
    </source>
</evidence>
<dbReference type="InterPro" id="IPR006680">
    <property type="entry name" value="Amidohydro-rel"/>
</dbReference>
<evidence type="ECO:0000313" key="3">
    <source>
        <dbReference type="Proteomes" id="UP000237481"/>
    </source>
</evidence>
<dbReference type="Proteomes" id="UP000237481">
    <property type="component" value="Unassembled WGS sequence"/>
</dbReference>
<comment type="caution">
    <text evidence="2">The sequence shown here is derived from an EMBL/GenBank/DDBJ whole genome shotgun (WGS) entry which is preliminary data.</text>
</comment>
<reference evidence="2 3" key="1">
    <citation type="submission" date="2018-01" db="EMBL/GenBank/DDBJ databases">
        <title>Harnessing the power of phylogenomics to disentangle the directionality and signatures of interkingdom host jumping in the parasitic fungal genus Tolypocladium.</title>
        <authorList>
            <person name="Quandt C.A."/>
            <person name="Patterson W."/>
            <person name="Spatafora J.W."/>
        </authorList>
    </citation>
    <scope>NUCLEOTIDE SEQUENCE [LARGE SCALE GENOMIC DNA]</scope>
    <source>
        <strain evidence="2 3">NRBC 100945</strain>
    </source>
</reference>
<dbReference type="PANTHER" id="PTHR43135:SF3">
    <property type="entry name" value="ALPHA-D-RIBOSE 1-METHYLPHOSPHONATE 5-TRIPHOSPHATE DIPHOSPHATASE"/>
    <property type="match status" value="1"/>
</dbReference>
<feature type="domain" description="Amidohydrolase-related" evidence="1">
    <location>
        <begin position="203"/>
        <end position="261"/>
    </location>
</feature>
<dbReference type="InterPro" id="IPR032466">
    <property type="entry name" value="Metal_Hydrolase"/>
</dbReference>
<dbReference type="GO" id="GO:0016787">
    <property type="term" value="F:hydrolase activity"/>
    <property type="evidence" value="ECO:0007669"/>
    <property type="project" value="InterPro"/>
</dbReference>
<evidence type="ECO:0000313" key="2">
    <source>
        <dbReference type="EMBL" id="POR34075.1"/>
    </source>
</evidence>
<dbReference type="EMBL" id="PKSG01000576">
    <property type="protein sequence ID" value="POR34075.1"/>
    <property type="molecule type" value="Genomic_DNA"/>
</dbReference>
<accession>A0A2S4KV49</accession>
<protein>
    <recommendedName>
        <fullName evidence="1">Amidohydrolase-related domain-containing protein</fullName>
    </recommendedName>
</protein>
<dbReference type="AlphaFoldDB" id="A0A2S4KV49"/>
<proteinExistence type="predicted"/>
<dbReference type="Pfam" id="PF01979">
    <property type="entry name" value="Amidohydro_1"/>
    <property type="match status" value="1"/>
</dbReference>
<keyword evidence="3" id="KW-1185">Reference proteome</keyword>
<gene>
    <name evidence="2" type="ORF">TPAR_05713</name>
</gene>
<name>A0A2S4KV49_9HYPO</name>